<keyword evidence="9" id="KW-1185">Reference proteome</keyword>
<evidence type="ECO:0000256" key="2">
    <source>
        <dbReference type="ARBA" id="ARBA00004496"/>
    </source>
</evidence>
<reference evidence="8" key="5">
    <citation type="journal article" date="2021" name="G3 (Bethesda)">
        <title>Aegilops tauschii genome assembly Aet v5.0 features greater sequence contiguity and improved annotation.</title>
        <authorList>
            <person name="Wang L."/>
            <person name="Zhu T."/>
            <person name="Rodriguez J.C."/>
            <person name="Deal K.R."/>
            <person name="Dubcovsky J."/>
            <person name="McGuire P.E."/>
            <person name="Lux T."/>
            <person name="Spannagl M."/>
            <person name="Mayer K.F.X."/>
            <person name="Baldrich P."/>
            <person name="Meyers B.C."/>
            <person name="Huo N."/>
            <person name="Gu Y.Q."/>
            <person name="Zhou H."/>
            <person name="Devos K.M."/>
            <person name="Bennetzen J.L."/>
            <person name="Unver T."/>
            <person name="Budak H."/>
            <person name="Gulick P.J."/>
            <person name="Galiba G."/>
            <person name="Kalapos B."/>
            <person name="Nelson D.R."/>
            <person name="Li P."/>
            <person name="You F.M."/>
            <person name="Luo M.C."/>
            <person name="Dvorak J."/>
        </authorList>
    </citation>
    <scope>NUCLEOTIDE SEQUENCE [LARGE SCALE GENOMIC DNA]</scope>
    <source>
        <strain evidence="8">cv. AL8/78</strain>
    </source>
</reference>
<dbReference type="PANTHER" id="PTHR13539:SF3">
    <property type="entry name" value="CALMODULIN-LYSINE N-METHYLTRANSFERASE"/>
    <property type="match status" value="1"/>
</dbReference>
<sequence length="230" mass="25391">MHIRPRLNRCFLRKNKLNQTSRAPFPVPMGSSSPSPSPEPPQSSAPAGGASNASLRWHILRRALLSRSASPHASEGTSNEPQEKGDTNKISRKTSRGFNLIECHTVPISQLNKSQGGSLNGNENGVECQRDVYVCYKLPCGGSPELNVIYRRDDSLELNDIEASNRFNIDTTGLVVGRLKRSLPSTVSTVQICSGLKGCLNLELVMDWRDLLLQPVQMLARLLFLMETHK</sequence>
<dbReference type="EnsemblPlants" id="AET4Gv20573900.18">
    <property type="protein sequence ID" value="AET4Gv20573900.18"/>
    <property type="gene ID" value="AET4Gv20573900"/>
</dbReference>
<evidence type="ECO:0000256" key="4">
    <source>
        <dbReference type="ARBA" id="ARBA00022603"/>
    </source>
</evidence>
<dbReference type="GO" id="GO:0018025">
    <property type="term" value="F:calmodulin-lysine N-methyltransferase activity"/>
    <property type="evidence" value="ECO:0007669"/>
    <property type="project" value="InterPro"/>
</dbReference>
<reference evidence="8" key="4">
    <citation type="submission" date="2019-03" db="UniProtKB">
        <authorList>
            <consortium name="EnsemblPlants"/>
        </authorList>
    </citation>
    <scope>IDENTIFICATION</scope>
</reference>
<dbReference type="GO" id="GO:0005737">
    <property type="term" value="C:cytoplasm"/>
    <property type="evidence" value="ECO:0007669"/>
    <property type="project" value="UniProtKB-SubCell"/>
</dbReference>
<evidence type="ECO:0000313" key="8">
    <source>
        <dbReference type="EnsemblPlants" id="AET4Gv20573900.18"/>
    </source>
</evidence>
<keyword evidence="4" id="KW-0489">Methyltransferase</keyword>
<evidence type="ECO:0000313" key="9">
    <source>
        <dbReference type="Proteomes" id="UP000015105"/>
    </source>
</evidence>
<evidence type="ECO:0000256" key="6">
    <source>
        <dbReference type="ARBA" id="ARBA00023242"/>
    </source>
</evidence>
<keyword evidence="3" id="KW-0963">Cytoplasm</keyword>
<reference evidence="9" key="2">
    <citation type="journal article" date="2017" name="Nat. Plants">
        <title>The Aegilops tauschii genome reveals multiple impacts of transposons.</title>
        <authorList>
            <person name="Zhao G."/>
            <person name="Zou C."/>
            <person name="Li K."/>
            <person name="Wang K."/>
            <person name="Li T."/>
            <person name="Gao L."/>
            <person name="Zhang X."/>
            <person name="Wang H."/>
            <person name="Yang Z."/>
            <person name="Liu X."/>
            <person name="Jiang W."/>
            <person name="Mao L."/>
            <person name="Kong X."/>
            <person name="Jiao Y."/>
            <person name="Jia J."/>
        </authorList>
    </citation>
    <scope>NUCLEOTIDE SEQUENCE [LARGE SCALE GENOMIC DNA]</scope>
    <source>
        <strain evidence="9">cv. AL8/78</strain>
    </source>
</reference>
<dbReference type="Proteomes" id="UP000015105">
    <property type="component" value="Chromosome 4D"/>
</dbReference>
<dbReference type="GO" id="GO:0032259">
    <property type="term" value="P:methylation"/>
    <property type="evidence" value="ECO:0007669"/>
    <property type="project" value="UniProtKB-KW"/>
</dbReference>
<keyword evidence="5" id="KW-0808">Transferase</keyword>
<evidence type="ECO:0000256" key="1">
    <source>
        <dbReference type="ARBA" id="ARBA00004123"/>
    </source>
</evidence>
<dbReference type="PANTHER" id="PTHR13539">
    <property type="entry name" value="CALMODULIN-LYSINE N-METHYLTRANSFERASE"/>
    <property type="match status" value="1"/>
</dbReference>
<reference evidence="8" key="3">
    <citation type="journal article" date="2017" name="Nature">
        <title>Genome sequence of the progenitor of the wheat D genome Aegilops tauschii.</title>
        <authorList>
            <person name="Luo M.C."/>
            <person name="Gu Y.Q."/>
            <person name="Puiu D."/>
            <person name="Wang H."/>
            <person name="Twardziok S.O."/>
            <person name="Deal K.R."/>
            <person name="Huo N."/>
            <person name="Zhu T."/>
            <person name="Wang L."/>
            <person name="Wang Y."/>
            <person name="McGuire P.E."/>
            <person name="Liu S."/>
            <person name="Long H."/>
            <person name="Ramasamy R.K."/>
            <person name="Rodriguez J.C."/>
            <person name="Van S.L."/>
            <person name="Yuan L."/>
            <person name="Wang Z."/>
            <person name="Xia Z."/>
            <person name="Xiao L."/>
            <person name="Anderson O.D."/>
            <person name="Ouyang S."/>
            <person name="Liang Y."/>
            <person name="Zimin A.V."/>
            <person name="Pertea G."/>
            <person name="Qi P."/>
            <person name="Bennetzen J.L."/>
            <person name="Dai X."/>
            <person name="Dawson M.W."/>
            <person name="Muller H.G."/>
            <person name="Kugler K."/>
            <person name="Rivarola-Duarte L."/>
            <person name="Spannagl M."/>
            <person name="Mayer K.F.X."/>
            <person name="Lu F.H."/>
            <person name="Bevan M.W."/>
            <person name="Leroy P."/>
            <person name="Li P."/>
            <person name="You F.M."/>
            <person name="Sun Q."/>
            <person name="Liu Z."/>
            <person name="Lyons E."/>
            <person name="Wicker T."/>
            <person name="Salzberg S.L."/>
            <person name="Devos K.M."/>
            <person name="Dvorak J."/>
        </authorList>
    </citation>
    <scope>NUCLEOTIDE SEQUENCE [LARGE SCALE GENOMIC DNA]</scope>
    <source>
        <strain evidence="8">cv. AL8/78</strain>
    </source>
</reference>
<keyword evidence="6" id="KW-0539">Nucleus</keyword>
<dbReference type="AlphaFoldDB" id="A0A453IIV7"/>
<feature type="compositionally biased region" description="Polar residues" evidence="7">
    <location>
        <begin position="68"/>
        <end position="80"/>
    </location>
</feature>
<evidence type="ECO:0000256" key="3">
    <source>
        <dbReference type="ARBA" id="ARBA00022490"/>
    </source>
</evidence>
<feature type="region of interest" description="Disordered" evidence="7">
    <location>
        <begin position="13"/>
        <end position="50"/>
    </location>
</feature>
<dbReference type="GO" id="GO:0005634">
    <property type="term" value="C:nucleus"/>
    <property type="evidence" value="ECO:0007669"/>
    <property type="project" value="UniProtKB-SubCell"/>
</dbReference>
<protein>
    <submittedName>
        <fullName evidence="8">Uncharacterized protein</fullName>
    </submittedName>
</protein>
<accession>A0A453IIV7</accession>
<reference evidence="9" key="1">
    <citation type="journal article" date="2014" name="Science">
        <title>Ancient hybridizations among the ancestral genomes of bread wheat.</title>
        <authorList>
            <consortium name="International Wheat Genome Sequencing Consortium,"/>
            <person name="Marcussen T."/>
            <person name="Sandve S.R."/>
            <person name="Heier L."/>
            <person name="Spannagl M."/>
            <person name="Pfeifer M."/>
            <person name="Jakobsen K.S."/>
            <person name="Wulff B.B."/>
            <person name="Steuernagel B."/>
            <person name="Mayer K.F."/>
            <person name="Olsen O.A."/>
        </authorList>
    </citation>
    <scope>NUCLEOTIDE SEQUENCE [LARGE SCALE GENOMIC DNA]</scope>
    <source>
        <strain evidence="9">cv. AL8/78</strain>
    </source>
</reference>
<feature type="region of interest" description="Disordered" evidence="7">
    <location>
        <begin position="68"/>
        <end position="91"/>
    </location>
</feature>
<evidence type="ECO:0000256" key="7">
    <source>
        <dbReference type="SAM" id="MobiDB-lite"/>
    </source>
</evidence>
<evidence type="ECO:0000256" key="5">
    <source>
        <dbReference type="ARBA" id="ARBA00022679"/>
    </source>
</evidence>
<name>A0A453IIV7_AEGTS</name>
<organism evidence="8 9">
    <name type="scientific">Aegilops tauschii subsp. strangulata</name>
    <name type="common">Goatgrass</name>
    <dbReference type="NCBI Taxonomy" id="200361"/>
    <lineage>
        <taxon>Eukaryota</taxon>
        <taxon>Viridiplantae</taxon>
        <taxon>Streptophyta</taxon>
        <taxon>Embryophyta</taxon>
        <taxon>Tracheophyta</taxon>
        <taxon>Spermatophyta</taxon>
        <taxon>Magnoliopsida</taxon>
        <taxon>Liliopsida</taxon>
        <taxon>Poales</taxon>
        <taxon>Poaceae</taxon>
        <taxon>BOP clade</taxon>
        <taxon>Pooideae</taxon>
        <taxon>Triticodae</taxon>
        <taxon>Triticeae</taxon>
        <taxon>Triticinae</taxon>
        <taxon>Aegilops</taxon>
    </lineage>
</organism>
<dbReference type="InterPro" id="IPR025800">
    <property type="entry name" value="CaM-Lys-N-MeTrfase"/>
</dbReference>
<dbReference type="Gramene" id="AET4Gv20573900.18">
    <property type="protein sequence ID" value="AET4Gv20573900.18"/>
    <property type="gene ID" value="AET4Gv20573900"/>
</dbReference>
<proteinExistence type="predicted"/>
<comment type="subcellular location">
    <subcellularLocation>
        <location evidence="2">Cytoplasm</location>
    </subcellularLocation>
    <subcellularLocation>
        <location evidence="1">Nucleus</location>
    </subcellularLocation>
</comment>